<dbReference type="PANTHER" id="PTHR36437:SF2">
    <property type="entry name" value="GLYOXALASE_BLEOMYCIN RESISTANCE PROTEIN_DIOXYGENASE"/>
    <property type="match status" value="1"/>
</dbReference>
<keyword evidence="3" id="KW-1185">Reference proteome</keyword>
<dbReference type="InterPro" id="IPR029068">
    <property type="entry name" value="Glyas_Bleomycin-R_OHBP_Dase"/>
</dbReference>
<organism evidence="2 3">
    <name type="scientific">Actinomadura decatromicini</name>
    <dbReference type="NCBI Taxonomy" id="2604572"/>
    <lineage>
        <taxon>Bacteria</taxon>
        <taxon>Bacillati</taxon>
        <taxon>Actinomycetota</taxon>
        <taxon>Actinomycetes</taxon>
        <taxon>Streptosporangiales</taxon>
        <taxon>Thermomonosporaceae</taxon>
        <taxon>Actinomadura</taxon>
    </lineage>
</organism>
<proteinExistence type="predicted"/>
<gene>
    <name evidence="2" type="ORF">FXF68_17160</name>
</gene>
<feature type="domain" description="VOC" evidence="1">
    <location>
        <begin position="4"/>
        <end position="124"/>
    </location>
</feature>
<sequence>MLQAIAYASVFVSDQDKALDFYTNVLGFEVRFENPTPDGPRFLTVGLPGQDFQLVLWPGTPGQAQPIKTHIPGAYTIDTDDFERAHQELTSRGVRFDTEVMEYPWGSLAIFQDPDGNRLQLRGLRKSTG</sequence>
<name>A0A5D3FQT3_9ACTN</name>
<dbReference type="Gene3D" id="3.10.180.10">
    <property type="entry name" value="2,3-Dihydroxybiphenyl 1,2-Dioxygenase, domain 1"/>
    <property type="match status" value="1"/>
</dbReference>
<evidence type="ECO:0000259" key="1">
    <source>
        <dbReference type="PROSITE" id="PS51819"/>
    </source>
</evidence>
<dbReference type="AlphaFoldDB" id="A0A5D3FQT3"/>
<dbReference type="Proteomes" id="UP000323505">
    <property type="component" value="Unassembled WGS sequence"/>
</dbReference>
<evidence type="ECO:0000313" key="3">
    <source>
        <dbReference type="Proteomes" id="UP000323505"/>
    </source>
</evidence>
<dbReference type="InterPro" id="IPR037523">
    <property type="entry name" value="VOC_core"/>
</dbReference>
<evidence type="ECO:0000313" key="2">
    <source>
        <dbReference type="EMBL" id="TYK49475.1"/>
    </source>
</evidence>
<dbReference type="EMBL" id="VSRQ01000003">
    <property type="protein sequence ID" value="TYK49475.1"/>
    <property type="molecule type" value="Genomic_DNA"/>
</dbReference>
<accession>A0A5D3FQT3</accession>
<dbReference type="SUPFAM" id="SSF54593">
    <property type="entry name" value="Glyoxalase/Bleomycin resistance protein/Dihydroxybiphenyl dioxygenase"/>
    <property type="match status" value="1"/>
</dbReference>
<dbReference type="RefSeq" id="WP_148760255.1">
    <property type="nucleotide sequence ID" value="NZ_VSRQ01000003.1"/>
</dbReference>
<protein>
    <submittedName>
        <fullName evidence="2">Glyoxalase</fullName>
    </submittedName>
</protein>
<dbReference type="InterPro" id="IPR004360">
    <property type="entry name" value="Glyas_Fos-R_dOase_dom"/>
</dbReference>
<dbReference type="Pfam" id="PF00903">
    <property type="entry name" value="Glyoxalase"/>
    <property type="match status" value="1"/>
</dbReference>
<dbReference type="PANTHER" id="PTHR36437">
    <property type="entry name" value="GLYOXALASE/BLEOMYCIN RESISTANCE PROTEIN/DIOXYGENASE"/>
    <property type="match status" value="1"/>
</dbReference>
<comment type="caution">
    <text evidence="2">The sequence shown here is derived from an EMBL/GenBank/DDBJ whole genome shotgun (WGS) entry which is preliminary data.</text>
</comment>
<dbReference type="PROSITE" id="PS51819">
    <property type="entry name" value="VOC"/>
    <property type="match status" value="1"/>
</dbReference>
<reference evidence="2 3" key="1">
    <citation type="submission" date="2019-08" db="EMBL/GenBank/DDBJ databases">
        <title>Actinomadura sp. nov. CYP1-5 isolated from mountain soil.</title>
        <authorList>
            <person name="Songsumanus A."/>
            <person name="Kuncharoen N."/>
            <person name="Kudo T."/>
            <person name="Yuki M."/>
            <person name="Igarashi Y."/>
            <person name="Tanasupawat S."/>
        </authorList>
    </citation>
    <scope>NUCLEOTIDE SEQUENCE [LARGE SCALE GENOMIC DNA]</scope>
    <source>
        <strain evidence="2 3">CYP1-5</strain>
    </source>
</reference>